<reference evidence="4 5" key="1">
    <citation type="submission" date="2020-02" db="EMBL/GenBank/DDBJ databases">
        <title>Whole Genome Shotgun Sequence of Streptomyces sp. strain CWH03.</title>
        <authorList>
            <person name="Dohra H."/>
            <person name="Kodani S."/>
            <person name="Yamamura H."/>
        </authorList>
    </citation>
    <scope>NUCLEOTIDE SEQUENCE [LARGE SCALE GENOMIC DNA]</scope>
    <source>
        <strain evidence="4 5">CWH03</strain>
    </source>
</reference>
<dbReference type="SMART" id="SM00530">
    <property type="entry name" value="HTH_XRE"/>
    <property type="match status" value="1"/>
</dbReference>
<dbReference type="AlphaFoldDB" id="A0A6A0AYD6"/>
<dbReference type="Proteomes" id="UP000484988">
    <property type="component" value="Unassembled WGS sequence"/>
</dbReference>
<protein>
    <submittedName>
        <fullName evidence="4">Helix-turn-helix domain-containing protein</fullName>
    </submittedName>
</protein>
<evidence type="ECO:0000256" key="2">
    <source>
        <dbReference type="SAM" id="Phobius"/>
    </source>
</evidence>
<gene>
    <name evidence="4" type="ORF">SCWH03_41560</name>
</gene>
<dbReference type="GO" id="GO:0003677">
    <property type="term" value="F:DNA binding"/>
    <property type="evidence" value="ECO:0007669"/>
    <property type="project" value="InterPro"/>
</dbReference>
<comment type="caution">
    <text evidence="4">The sequence shown here is derived from an EMBL/GenBank/DDBJ whole genome shotgun (WGS) entry which is preliminary data.</text>
</comment>
<keyword evidence="2" id="KW-1133">Transmembrane helix</keyword>
<dbReference type="SUPFAM" id="SSF47413">
    <property type="entry name" value="lambda repressor-like DNA-binding domains"/>
    <property type="match status" value="1"/>
</dbReference>
<accession>A0A6A0AYD6</accession>
<dbReference type="EMBL" id="BLLG01000012">
    <property type="protein sequence ID" value="GFH37916.1"/>
    <property type="molecule type" value="Genomic_DNA"/>
</dbReference>
<dbReference type="Pfam" id="PF13560">
    <property type="entry name" value="HTH_31"/>
    <property type="match status" value="1"/>
</dbReference>
<dbReference type="Gene3D" id="1.10.260.40">
    <property type="entry name" value="lambda repressor-like DNA-binding domains"/>
    <property type="match status" value="1"/>
</dbReference>
<proteinExistence type="predicted"/>
<keyword evidence="5" id="KW-1185">Reference proteome</keyword>
<feature type="compositionally biased region" description="Basic and acidic residues" evidence="1">
    <location>
        <begin position="108"/>
        <end position="121"/>
    </location>
</feature>
<evidence type="ECO:0000259" key="3">
    <source>
        <dbReference type="SMART" id="SM00530"/>
    </source>
</evidence>
<dbReference type="Gene3D" id="1.10.101.10">
    <property type="entry name" value="PGBD-like superfamily/PGBD"/>
    <property type="match status" value="1"/>
</dbReference>
<organism evidence="4 5">
    <name type="scientific">Streptomyces pacificus</name>
    <dbReference type="NCBI Taxonomy" id="2705029"/>
    <lineage>
        <taxon>Bacteria</taxon>
        <taxon>Bacillati</taxon>
        <taxon>Actinomycetota</taxon>
        <taxon>Actinomycetes</taxon>
        <taxon>Kitasatosporales</taxon>
        <taxon>Streptomycetaceae</taxon>
        <taxon>Streptomyces</taxon>
    </lineage>
</organism>
<name>A0A6A0AYD6_9ACTN</name>
<feature type="transmembrane region" description="Helical" evidence="2">
    <location>
        <begin position="143"/>
        <end position="165"/>
    </location>
</feature>
<keyword evidence="2" id="KW-0812">Transmembrane</keyword>
<feature type="domain" description="HTH cro/C1-type" evidence="3">
    <location>
        <begin position="21"/>
        <end position="76"/>
    </location>
</feature>
<evidence type="ECO:0000256" key="1">
    <source>
        <dbReference type="SAM" id="MobiDB-lite"/>
    </source>
</evidence>
<dbReference type="InterPro" id="IPR010982">
    <property type="entry name" value="Lambda_DNA-bd_dom_sf"/>
</dbReference>
<dbReference type="SUPFAM" id="SSF47090">
    <property type="entry name" value="PGBD-like"/>
    <property type="match status" value="1"/>
</dbReference>
<dbReference type="InterPro" id="IPR036366">
    <property type="entry name" value="PGBDSf"/>
</dbReference>
<evidence type="ECO:0000313" key="4">
    <source>
        <dbReference type="EMBL" id="GFH37916.1"/>
    </source>
</evidence>
<feature type="region of interest" description="Disordered" evidence="1">
    <location>
        <begin position="88"/>
        <end position="122"/>
    </location>
</feature>
<evidence type="ECO:0000313" key="5">
    <source>
        <dbReference type="Proteomes" id="UP000484988"/>
    </source>
</evidence>
<dbReference type="CDD" id="cd00093">
    <property type="entry name" value="HTH_XRE"/>
    <property type="match status" value="1"/>
</dbReference>
<dbReference type="Pfam" id="PF01471">
    <property type="entry name" value="PG_binding_1"/>
    <property type="match status" value="1"/>
</dbReference>
<keyword evidence="2" id="KW-0472">Membrane</keyword>
<dbReference type="InterPro" id="IPR002477">
    <property type="entry name" value="Peptidoglycan-bd-like"/>
</dbReference>
<dbReference type="InterPro" id="IPR001387">
    <property type="entry name" value="Cro/C1-type_HTH"/>
</dbReference>
<sequence length="274" mass="29517">MARWKELPATLDQRERQLVVQLRRLKDHSGLSFAALAARTTYSSSSWERWFNGKKRVPRRAVIELAQACGTDPVRLLALHEIAEEARGTDAAASGEGKAGPPVPAARVADRDPVAEADARSAPKTKVLTGALPRPRSRLRYRIALGVAGALAAVFAVGLITGMPLRDDASGTAPASNAATDYRYGKTYACDVSRKDNGLHAGYSIARDSLLDINSTGWDVVEAQCLVRWHGSDPGDTDGVYGQRTKDAVTAFQKQRGIGIDGIVGPDTWGELRR</sequence>
<dbReference type="RefSeq" id="WP_173265611.1">
    <property type="nucleotide sequence ID" value="NZ_BLLG01000012.1"/>
</dbReference>
<dbReference type="InterPro" id="IPR036365">
    <property type="entry name" value="PGBD-like_sf"/>
</dbReference>